<evidence type="ECO:0000256" key="2">
    <source>
        <dbReference type="ARBA" id="ARBA00029447"/>
    </source>
</evidence>
<dbReference type="CDD" id="cd06225">
    <property type="entry name" value="HAMP"/>
    <property type="match status" value="2"/>
</dbReference>
<dbReference type="AlphaFoldDB" id="A0A897NBS5"/>
<dbReference type="Gene3D" id="1.10.287.950">
    <property type="entry name" value="Methyl-accepting chemotaxis protein"/>
    <property type="match status" value="2"/>
</dbReference>
<comment type="similarity">
    <text evidence="2">Belongs to the methyl-accepting chemotaxis (MCP) protein family.</text>
</comment>
<dbReference type="GO" id="GO:0007165">
    <property type="term" value="P:signal transduction"/>
    <property type="evidence" value="ECO:0007669"/>
    <property type="project" value="UniProtKB-KW"/>
</dbReference>
<dbReference type="PROSITE" id="PS50885">
    <property type="entry name" value="HAMP"/>
    <property type="match status" value="2"/>
</dbReference>
<dbReference type="Gene3D" id="6.10.250.1910">
    <property type="match status" value="1"/>
</dbReference>
<dbReference type="GeneID" id="68851779"/>
<feature type="transmembrane region" description="Helical" evidence="5">
    <location>
        <begin position="21"/>
        <end position="44"/>
    </location>
</feature>
<feature type="coiled-coil region" evidence="3">
    <location>
        <begin position="494"/>
        <end position="521"/>
    </location>
</feature>
<dbReference type="GO" id="GO:0016020">
    <property type="term" value="C:membrane"/>
    <property type="evidence" value="ECO:0007669"/>
    <property type="project" value="InterPro"/>
</dbReference>
<dbReference type="EMBL" id="CP064788">
    <property type="protein sequence ID" value="QSG08533.1"/>
    <property type="molecule type" value="Genomic_DNA"/>
</dbReference>
<keyword evidence="5" id="KW-1133">Transmembrane helix</keyword>
<dbReference type="RefSeq" id="WP_229111753.1">
    <property type="nucleotide sequence ID" value="NZ_CP064788.1"/>
</dbReference>
<dbReference type="KEGG" id="hds:HSR122_1132"/>
<feature type="region of interest" description="Disordered" evidence="4">
    <location>
        <begin position="600"/>
        <end position="624"/>
    </location>
</feature>
<dbReference type="SMART" id="SM00304">
    <property type="entry name" value="HAMP"/>
    <property type="match status" value="2"/>
</dbReference>
<evidence type="ECO:0000259" key="6">
    <source>
        <dbReference type="PROSITE" id="PS50885"/>
    </source>
</evidence>
<keyword evidence="8" id="KW-1185">Reference proteome</keyword>
<evidence type="ECO:0000313" key="7">
    <source>
        <dbReference type="EMBL" id="QSG08533.1"/>
    </source>
</evidence>
<dbReference type="Pfam" id="PF00672">
    <property type="entry name" value="HAMP"/>
    <property type="match status" value="2"/>
</dbReference>
<proteinExistence type="inferred from homology"/>
<organism evidence="7 8">
    <name type="scientific">Halapricum desulfuricans</name>
    <dbReference type="NCBI Taxonomy" id="2841257"/>
    <lineage>
        <taxon>Archaea</taxon>
        <taxon>Methanobacteriati</taxon>
        <taxon>Methanobacteriota</taxon>
        <taxon>Stenosarchaea group</taxon>
        <taxon>Halobacteria</taxon>
        <taxon>Halobacteriales</taxon>
        <taxon>Haloarculaceae</taxon>
        <taxon>Halapricum</taxon>
    </lineage>
</organism>
<keyword evidence="5" id="KW-0472">Membrane</keyword>
<feature type="domain" description="HAMP" evidence="6">
    <location>
        <begin position="407"/>
        <end position="460"/>
    </location>
</feature>
<sequence length="624" mass="67910">MFDRVRTVVPGVIRRRYAVKFGIVILVIGLVIGAVGLGGTSLMAEQVEQSVNSDFESTATSDALTLDNWLESNAAEMRTLERNLPDSGASDSAINEYLQTHQNDLSDRSVLTLVHVVDTETSTIEYSSRTAMRGETFDEEAVGWSGEPDFETGDVGVSPLYVAEDDYHAIAFMKDLEGDQRLVAVYDAEDVGDEILSGGANPEYSSSETVVVDSSGTIVMADARLGEAVGESYPSKSPALKRVRQVEARTVSESTTVAPEHVHDSALAPAAEHLVGFAPSGPRSAPDFGSDWVVLVHAPSDEAYGFAGTLETYGLYATLLGILLAGLIGAAVGRNTAASVNRLTDRVEEMEDGNLDADFSTGRVDEIGRLYDGFANMRDALKQQINEAEQARKEAEVSRAEAMEMSNYLQEKADEYARIMQQCAAGDLTQRMEPDGENEAMDRIAGEFNEMIDELEKTTGQLKSFADEVETAGEVVQTSSESVRDASEQVADSIQKISDDAHDQKERLQEISNTMDDIARDLETFAADNDVDFGESLDRIEEVATTLNDVVELSEQTMAESENVAGAAEEQAAELNEVTQRAEDLSRYARPLKEVLDRFETESEHEFYFPTGPGSGEANLPDER</sequence>
<dbReference type="PANTHER" id="PTHR32089">
    <property type="entry name" value="METHYL-ACCEPTING CHEMOTAXIS PROTEIN MCPB"/>
    <property type="match status" value="1"/>
</dbReference>
<accession>A0A897NBS5</accession>
<evidence type="ECO:0000256" key="3">
    <source>
        <dbReference type="SAM" id="Coils"/>
    </source>
</evidence>
<reference evidence="7 8" key="1">
    <citation type="submission" date="2020-11" db="EMBL/GenBank/DDBJ databases">
        <title>Carbohydrate-dependent, anaerobic sulfur respiration: A novel catabolism in halophilic archaea.</title>
        <authorList>
            <person name="Sorokin D.Y."/>
            <person name="Messina E."/>
            <person name="Smedile F."/>
            <person name="La Cono V."/>
            <person name="Hallsworth J.E."/>
            <person name="Yakimov M.M."/>
        </authorList>
    </citation>
    <scope>NUCLEOTIDE SEQUENCE [LARGE SCALE GENOMIC DNA]</scope>
    <source>
        <strain evidence="7 8">HSR12-2</strain>
    </source>
</reference>
<dbReference type="Proteomes" id="UP000662973">
    <property type="component" value="Chromosome"/>
</dbReference>
<dbReference type="InterPro" id="IPR003660">
    <property type="entry name" value="HAMP_dom"/>
</dbReference>
<keyword evidence="3" id="KW-0175">Coiled coil</keyword>
<feature type="coiled-coil region" evidence="3">
    <location>
        <begin position="558"/>
        <end position="588"/>
    </location>
</feature>
<gene>
    <name evidence="7" type="primary">tar3</name>
    <name evidence="7" type="ORF">HSR122_1132</name>
</gene>
<dbReference type="PANTHER" id="PTHR32089:SF112">
    <property type="entry name" value="LYSOZYME-LIKE PROTEIN-RELATED"/>
    <property type="match status" value="1"/>
</dbReference>
<evidence type="ECO:0000256" key="5">
    <source>
        <dbReference type="SAM" id="Phobius"/>
    </source>
</evidence>
<evidence type="ECO:0000256" key="1">
    <source>
        <dbReference type="ARBA" id="ARBA00023224"/>
    </source>
</evidence>
<keyword evidence="1" id="KW-0807">Transducer</keyword>
<keyword evidence="5" id="KW-0812">Transmembrane</keyword>
<feature type="coiled-coil region" evidence="3">
    <location>
        <begin position="371"/>
        <end position="405"/>
    </location>
</feature>
<protein>
    <submittedName>
        <fullName evidence="7">Methyl-accepting chemotaxis protein</fullName>
    </submittedName>
</protein>
<dbReference type="SUPFAM" id="SSF58104">
    <property type="entry name" value="Methyl-accepting chemotaxis protein (MCP) signaling domain"/>
    <property type="match status" value="1"/>
</dbReference>
<evidence type="ECO:0000313" key="8">
    <source>
        <dbReference type="Proteomes" id="UP000662973"/>
    </source>
</evidence>
<feature type="domain" description="HAMP" evidence="6">
    <location>
        <begin position="334"/>
        <end position="386"/>
    </location>
</feature>
<evidence type="ECO:0000256" key="4">
    <source>
        <dbReference type="SAM" id="MobiDB-lite"/>
    </source>
</evidence>
<name>A0A897NBS5_9EURY</name>